<dbReference type="Gene3D" id="3.40.50.10320">
    <property type="entry name" value="LmbE-like"/>
    <property type="match status" value="1"/>
</dbReference>
<dbReference type="OrthoDB" id="9759749at2"/>
<organism evidence="1 2">
    <name type="scientific">Aquiflexum balticum DSM 16537</name>
    <dbReference type="NCBI Taxonomy" id="758820"/>
    <lineage>
        <taxon>Bacteria</taxon>
        <taxon>Pseudomonadati</taxon>
        <taxon>Bacteroidota</taxon>
        <taxon>Cytophagia</taxon>
        <taxon>Cytophagales</taxon>
        <taxon>Cyclobacteriaceae</taxon>
        <taxon>Aquiflexum</taxon>
    </lineage>
</organism>
<dbReference type="PANTHER" id="PTHR12993">
    <property type="entry name" value="N-ACETYLGLUCOSAMINYL-PHOSPHATIDYLINOSITOL DE-N-ACETYLASE-RELATED"/>
    <property type="match status" value="1"/>
</dbReference>
<protein>
    <submittedName>
        <fullName evidence="1">Uncharacterized proteins, LmbE homologs</fullName>
    </submittedName>
</protein>
<dbReference type="InterPro" id="IPR003737">
    <property type="entry name" value="GlcNAc_PI_deacetylase-related"/>
</dbReference>
<dbReference type="InterPro" id="IPR024078">
    <property type="entry name" value="LmbE-like_dom_sf"/>
</dbReference>
<dbReference type="InterPro" id="IPR029062">
    <property type="entry name" value="Class_I_gatase-like"/>
</dbReference>
<name>A0A1W2H6V9_9BACT</name>
<reference evidence="2" key="1">
    <citation type="submission" date="2017-04" db="EMBL/GenBank/DDBJ databases">
        <authorList>
            <person name="Varghese N."/>
            <person name="Submissions S."/>
        </authorList>
    </citation>
    <scope>NUCLEOTIDE SEQUENCE [LARGE SCALE GENOMIC DNA]</scope>
    <source>
        <strain evidence="2">DSM 16537</strain>
    </source>
</reference>
<sequence length="822" mass="93556">MKNPKWLLFCLSFVIIIPLFSQTQPSSVLYHKLLRFKDTKRVLFVAAHPDDENTRLIAYLANAEHAEVAYLSLTRGDGGQNLLGKELGIELGLIRTNELLKARETDGGRQYFTRALDFGYSKNPSETFNNWDKEKLLADVVWMVRKFQPDIIINRFNTIPGTTHGHHTSSALLSVETFNKAADPSVFPEQLKYTQPWQAKRIFWNAYNWGGQYEPEEGKTYYNFSVGDYNPLLGTTYSQIAADSRTMHKSQGFGSTSQIGQGNDFIELISGNTFKNNPFEDISNRWNQLTNSESIVKAIDAALSDFDFISPEKNAIKLLEIKSLLDKEKSEELWFLEKKIFLDELILEVMGVKAEFIVKKELGFPGEKIKTDLVFNNPSDIALKVESFEGKLFQFNIGSEAKNNVPVSQSFEIQIPRDYPVSQPFWLKDPLDGSLFNIQDLQLIGKPVNDPSIEGTLNLLISGEIIKMNLPLEYKYNDQVDGEIKQPFTLVPEVNVKLDKNNLFLVDGADKILKVEVTFYNKILEGELVIDGLTLDQYRIFSVDKEERRKRLIYTVEFLDSDKELKDVLVSFKTEEGLKFNQDTKRIIYKHIPNLTYFTTTTLRLIQMDLNLSKQRIGYITGAGDDVPDVLRNLGYEVNFLEDSDFKKERLMSYQTIIVGIRAFNVNQALADHVDQLMGYVKEGGNLIVQYNTSSPLLTRELGPYPFSISRFRVAVENSPVKADYSHPLMNMPNKILPSDFEGWVQERGLYFTSDIDKNYSTPLTMNDPGEEPNQGSMIFTTFGKGTYTYTGLSWFRQLPAGVPGAIKIFVNLIEQSGEGSN</sequence>
<accession>A0A1W2H6V9</accession>
<keyword evidence="2" id="KW-1185">Reference proteome</keyword>
<proteinExistence type="predicted"/>
<dbReference type="PANTHER" id="PTHR12993:SF11">
    <property type="entry name" value="N-ACETYLGLUCOSAMINYL-PHOSPHATIDYLINOSITOL DE-N-ACETYLASE"/>
    <property type="match status" value="1"/>
</dbReference>
<dbReference type="SUPFAM" id="SSF52317">
    <property type="entry name" value="Class I glutamine amidotransferase-like"/>
    <property type="match status" value="1"/>
</dbReference>
<dbReference type="Pfam" id="PF02585">
    <property type="entry name" value="PIG-L"/>
    <property type="match status" value="1"/>
</dbReference>
<gene>
    <name evidence="1" type="ORF">SAMN00777080_3316</name>
</gene>
<dbReference type="SUPFAM" id="SSF102588">
    <property type="entry name" value="LmbE-like"/>
    <property type="match status" value="1"/>
</dbReference>
<dbReference type="STRING" id="758820.SAMN00777080_3316"/>
<evidence type="ECO:0000313" key="2">
    <source>
        <dbReference type="Proteomes" id="UP000192333"/>
    </source>
</evidence>
<dbReference type="AlphaFoldDB" id="A0A1W2H6V9"/>
<dbReference type="EMBL" id="LT838813">
    <property type="protein sequence ID" value="SMD44690.1"/>
    <property type="molecule type" value="Genomic_DNA"/>
</dbReference>
<dbReference type="GO" id="GO:0016811">
    <property type="term" value="F:hydrolase activity, acting on carbon-nitrogen (but not peptide) bonds, in linear amides"/>
    <property type="evidence" value="ECO:0007669"/>
    <property type="project" value="TreeGrafter"/>
</dbReference>
<evidence type="ECO:0000313" key="1">
    <source>
        <dbReference type="EMBL" id="SMD44690.1"/>
    </source>
</evidence>
<dbReference type="RefSeq" id="WP_084121482.1">
    <property type="nucleotide sequence ID" value="NZ_LT838813.1"/>
</dbReference>
<dbReference type="Proteomes" id="UP000192333">
    <property type="component" value="Chromosome I"/>
</dbReference>